<keyword evidence="3" id="KW-1185">Reference proteome</keyword>
<evidence type="ECO:0000313" key="3">
    <source>
        <dbReference type="Proteomes" id="UP000054843"/>
    </source>
</evidence>
<proteinExistence type="predicted"/>
<organism evidence="2 3">
    <name type="scientific">Trichinella papuae</name>
    <dbReference type="NCBI Taxonomy" id="268474"/>
    <lineage>
        <taxon>Eukaryota</taxon>
        <taxon>Metazoa</taxon>
        <taxon>Ecdysozoa</taxon>
        <taxon>Nematoda</taxon>
        <taxon>Enoplea</taxon>
        <taxon>Dorylaimia</taxon>
        <taxon>Trichinellida</taxon>
        <taxon>Trichinellidae</taxon>
        <taxon>Trichinella</taxon>
    </lineage>
</organism>
<protein>
    <submittedName>
        <fullName evidence="2">Uncharacterized protein</fullName>
    </submittedName>
</protein>
<gene>
    <name evidence="2" type="ORF">T10_3998</name>
</gene>
<evidence type="ECO:0000256" key="1">
    <source>
        <dbReference type="SAM" id="MobiDB-lite"/>
    </source>
</evidence>
<reference evidence="2 3" key="1">
    <citation type="submission" date="2015-01" db="EMBL/GenBank/DDBJ databases">
        <title>Evolution of Trichinella species and genotypes.</title>
        <authorList>
            <person name="Korhonen P.K."/>
            <person name="Edoardo P."/>
            <person name="Giuseppe L.R."/>
            <person name="Gasser R.B."/>
        </authorList>
    </citation>
    <scope>NUCLEOTIDE SEQUENCE [LARGE SCALE GENOMIC DNA]</scope>
    <source>
        <strain evidence="2">ISS1980</strain>
    </source>
</reference>
<evidence type="ECO:0000313" key="2">
    <source>
        <dbReference type="EMBL" id="KRZ78177.1"/>
    </source>
</evidence>
<accession>A0A0V1N2H6</accession>
<dbReference type="AlphaFoldDB" id="A0A0V1N2H6"/>
<dbReference type="EMBL" id="JYDO01000014">
    <property type="protein sequence ID" value="KRZ78177.1"/>
    <property type="molecule type" value="Genomic_DNA"/>
</dbReference>
<dbReference type="Proteomes" id="UP000054843">
    <property type="component" value="Unassembled WGS sequence"/>
</dbReference>
<sequence>MVCDFCPEKIQCCASIRLSVTMAFWSKGNQRRKTEYWNLLFLFTCRASHLFECESVCDIRRSIRDSEKALRHWLSNQSQPDCASFSSEPSPSQPPTVVDGAAV</sequence>
<comment type="caution">
    <text evidence="2">The sequence shown here is derived from an EMBL/GenBank/DDBJ whole genome shotgun (WGS) entry which is preliminary data.</text>
</comment>
<name>A0A0V1N2H6_9BILA</name>
<feature type="region of interest" description="Disordered" evidence="1">
    <location>
        <begin position="79"/>
        <end position="103"/>
    </location>
</feature>